<dbReference type="GO" id="GO:0004333">
    <property type="term" value="F:fumarate hydratase activity"/>
    <property type="evidence" value="ECO:0007669"/>
    <property type="project" value="InterPro"/>
</dbReference>
<dbReference type="OrthoDB" id="1738025at2759"/>
<dbReference type="Gene3D" id="1.10.275.10">
    <property type="entry name" value="Fumarase/aspartase (N-terminal domain)"/>
    <property type="match status" value="1"/>
</dbReference>
<dbReference type="GO" id="GO:0006106">
    <property type="term" value="P:fumarate metabolic process"/>
    <property type="evidence" value="ECO:0007669"/>
    <property type="project" value="InterPro"/>
</dbReference>
<sequence length="163" mass="17886">MVASNYATLSRQPLHRHDRRPIAPASLSPVCPSLSLHPSLHPNSMSLHPPALDGRLRSPWSSLSRRFMSSHPSAHPLPHSAASVHQQHTSQATPLFAAVPANTTTDERSETDSMGAIGVKHTAYWGAQTQRSLHHFSIGTDHFPRAMIRALGILKKVQLHPFV</sequence>
<feature type="compositionally biased region" description="Polar residues" evidence="1">
    <location>
        <begin position="1"/>
        <end position="11"/>
    </location>
</feature>
<dbReference type="InterPro" id="IPR005677">
    <property type="entry name" value="Fum_hydII"/>
</dbReference>
<accession>A0A0D2X5P0</accession>
<dbReference type="EMBL" id="KE346376">
    <property type="protein sequence ID" value="KJE98144.1"/>
    <property type="molecule type" value="Genomic_DNA"/>
</dbReference>
<protein>
    <recommendedName>
        <fullName evidence="4">Fumarate lyase N-terminal domain-containing protein</fullName>
    </recommendedName>
</protein>
<dbReference type="Proteomes" id="UP000008743">
    <property type="component" value="Unassembled WGS sequence"/>
</dbReference>
<dbReference type="PhylomeDB" id="A0A0D2X5P0"/>
<dbReference type="InterPro" id="IPR024083">
    <property type="entry name" value="Fumarase/histidase_N"/>
</dbReference>
<dbReference type="AlphaFoldDB" id="A0A0D2X5P0"/>
<dbReference type="PANTHER" id="PTHR11444">
    <property type="entry name" value="ASPARTATEAMMONIA/ARGININOSUCCINATE/ADENYLOSUCCINATE LYASE"/>
    <property type="match status" value="1"/>
</dbReference>
<feature type="region of interest" description="Disordered" evidence="1">
    <location>
        <begin position="1"/>
        <end position="26"/>
    </location>
</feature>
<evidence type="ECO:0000313" key="3">
    <source>
        <dbReference type="Proteomes" id="UP000008743"/>
    </source>
</evidence>
<evidence type="ECO:0008006" key="4">
    <source>
        <dbReference type="Google" id="ProtNLM"/>
    </source>
</evidence>
<dbReference type="STRING" id="595528.A0A0D2X5P0"/>
<dbReference type="SUPFAM" id="SSF48557">
    <property type="entry name" value="L-aspartase-like"/>
    <property type="match status" value="1"/>
</dbReference>
<organism evidence="2 3">
    <name type="scientific">Capsaspora owczarzaki (strain ATCC 30864)</name>
    <dbReference type="NCBI Taxonomy" id="595528"/>
    <lineage>
        <taxon>Eukaryota</taxon>
        <taxon>Filasterea</taxon>
        <taxon>Capsaspora</taxon>
    </lineage>
</organism>
<evidence type="ECO:0000256" key="1">
    <source>
        <dbReference type="SAM" id="MobiDB-lite"/>
    </source>
</evidence>
<evidence type="ECO:0000313" key="2">
    <source>
        <dbReference type="EMBL" id="KJE98144.1"/>
    </source>
</evidence>
<dbReference type="GO" id="GO:0006108">
    <property type="term" value="P:malate metabolic process"/>
    <property type="evidence" value="ECO:0007669"/>
    <property type="project" value="TreeGrafter"/>
</dbReference>
<dbReference type="PANTHER" id="PTHR11444:SF1">
    <property type="entry name" value="FUMARATE HYDRATASE, MITOCHONDRIAL"/>
    <property type="match status" value="1"/>
</dbReference>
<name>A0A0D2X5P0_CAPO3</name>
<keyword evidence="3" id="KW-1185">Reference proteome</keyword>
<gene>
    <name evidence="2" type="ORF">CAOG_009169</name>
</gene>
<dbReference type="GO" id="GO:0006099">
    <property type="term" value="P:tricarboxylic acid cycle"/>
    <property type="evidence" value="ECO:0007669"/>
    <property type="project" value="TreeGrafter"/>
</dbReference>
<proteinExistence type="predicted"/>
<reference evidence="3" key="1">
    <citation type="submission" date="2011-02" db="EMBL/GenBank/DDBJ databases">
        <title>The Genome Sequence of Capsaspora owczarzaki ATCC 30864.</title>
        <authorList>
            <person name="Russ C."/>
            <person name="Cuomo C."/>
            <person name="Burger G."/>
            <person name="Gray M.W."/>
            <person name="Holland P.W.H."/>
            <person name="King N."/>
            <person name="Lang F.B.F."/>
            <person name="Roger A.J."/>
            <person name="Ruiz-Trillo I."/>
            <person name="Young S.K."/>
            <person name="Zeng Q."/>
            <person name="Gargeya S."/>
            <person name="Alvarado L."/>
            <person name="Berlin A."/>
            <person name="Chapman S.B."/>
            <person name="Chen Z."/>
            <person name="Freedman E."/>
            <person name="Gellesch M."/>
            <person name="Goldberg J."/>
            <person name="Griggs A."/>
            <person name="Gujja S."/>
            <person name="Heilman E."/>
            <person name="Heiman D."/>
            <person name="Howarth C."/>
            <person name="Mehta T."/>
            <person name="Neiman D."/>
            <person name="Pearson M."/>
            <person name="Roberts A."/>
            <person name="Saif S."/>
            <person name="Shea T."/>
            <person name="Shenoy N."/>
            <person name="Sisk P."/>
            <person name="Stolte C."/>
            <person name="Sykes S."/>
            <person name="White J."/>
            <person name="Yandava C."/>
            <person name="Haas B."/>
            <person name="Nusbaum C."/>
            <person name="Birren B."/>
        </authorList>
    </citation>
    <scope>NUCLEOTIDE SEQUENCE</scope>
    <source>
        <strain evidence="3">ATCC 30864</strain>
    </source>
</reference>
<dbReference type="InParanoid" id="A0A0D2X5P0"/>
<dbReference type="InterPro" id="IPR008948">
    <property type="entry name" value="L-Aspartase-like"/>
</dbReference>